<evidence type="ECO:0000313" key="2">
    <source>
        <dbReference type="EMBL" id="AVK75589.1"/>
    </source>
</evidence>
<dbReference type="SUPFAM" id="SSF48403">
    <property type="entry name" value="Ankyrin repeat"/>
    <property type="match status" value="1"/>
</dbReference>
<dbReference type="EMBL" id="MG011689">
    <property type="protein sequence ID" value="AVK75589.1"/>
    <property type="molecule type" value="Genomic_DNA"/>
</dbReference>
<dbReference type="PANTHER" id="PTHR46586:SF3">
    <property type="entry name" value="ANKYRIN REPEAT-CONTAINING PROTEIN"/>
    <property type="match status" value="1"/>
</dbReference>
<dbReference type="KEGG" id="vg:36843563"/>
<feature type="region of interest" description="Disordered" evidence="1">
    <location>
        <begin position="177"/>
        <end position="205"/>
    </location>
</feature>
<dbReference type="Proteomes" id="UP000248852">
    <property type="component" value="Segment"/>
</dbReference>
<name>A0A2U7UAX4_9VIRU</name>
<dbReference type="InterPro" id="IPR036770">
    <property type="entry name" value="Ankyrin_rpt-contain_sf"/>
</dbReference>
<proteinExistence type="predicted"/>
<feature type="compositionally biased region" description="Polar residues" evidence="1">
    <location>
        <begin position="177"/>
        <end position="196"/>
    </location>
</feature>
<reference evidence="2" key="1">
    <citation type="journal article" date="2018" name="Nat. Commun.">
        <title>Diversity and evolution of the emerging Pandoraviridae family.</title>
        <authorList>
            <person name="Legendre M."/>
            <person name="Fabre E."/>
            <person name="Poirot O."/>
            <person name="Jeudy S."/>
            <person name="Lartigue A."/>
            <person name="Alempic J.M."/>
            <person name="Beucher L."/>
            <person name="Philippe N."/>
            <person name="Bertaux L."/>
            <person name="Christo-Foroux E."/>
            <person name="Labadie K."/>
            <person name="Coute Y."/>
            <person name="Abergel C."/>
            <person name="Claverie J.M."/>
        </authorList>
    </citation>
    <scope>NUCLEOTIDE SEQUENCE [LARGE SCALE GENOMIC DNA]</scope>
    <source>
        <strain evidence="2">Quercus</strain>
    </source>
</reference>
<accession>A0A2U7UAX4</accession>
<sequence length="568" mass="61548">MATNMPSLGKRPASSQNCTLSTDAVDADGHNGNMGQPMLRACSDGNVRLCDGNQGTDKTEWGRPAKVRRVDLGYSIEDMPPEILVMILNLVSDGASFVACRMASRLFWAYSPVDFAVAHVSPQALIASRAPPDIARGVFARRGDAPCWFMLLLAADTGSIRTVEWVSRLLCDSHPPDNQSSVGSADNALHGNSDQQKTLRDGDDDDDGTLEHLADFVYHRPLMVRRSALKDDSLDPWGCFRTHIDEAAYIAARAGTVDIIAHLHETFRKPGPACGCSPSVGKVAFHAARHDVLEWLADVGCDGRYCPGCMSVQDAVNKGNPALVEWAVRVAKPWHRFVAWPMVHTLAVRNDVPMMDLVARLGLYPLSSDDMAIAAGAGSLDVVRWAAGEAIEGVVGAHDGPRVAEWCGTKVARTAAKRGRIEIVQWLLNHPHATHFVGASAAQRALAKGHYEIVRLLGEAGRADFGRWDALFQAASSGNLDMLSFVADNGGIYRLGVLAAALEGRYADIVGYLCDKYAPSYSDMIEAIHTANQTYDTETTDLTVGWLVEHVSAAASLQPMLQRFHPKE</sequence>
<dbReference type="RefSeq" id="YP_009483858.1">
    <property type="nucleotide sequence ID" value="NC_037667.1"/>
</dbReference>
<dbReference type="PANTHER" id="PTHR46586">
    <property type="entry name" value="ANKYRIN REPEAT-CONTAINING PROTEIN"/>
    <property type="match status" value="1"/>
</dbReference>
<dbReference type="Gene3D" id="1.25.40.20">
    <property type="entry name" value="Ankyrin repeat-containing domain"/>
    <property type="match status" value="1"/>
</dbReference>
<gene>
    <name evidence="2" type="ORF">pqer_cds_1167</name>
</gene>
<protein>
    <submittedName>
        <fullName evidence="2">Ankyrin repeat domain containing protein</fullName>
    </submittedName>
</protein>
<organism evidence="2">
    <name type="scientific">Pandoravirus quercus</name>
    <dbReference type="NCBI Taxonomy" id="2107709"/>
    <lineage>
        <taxon>Viruses</taxon>
        <taxon>Pandoravirus</taxon>
    </lineage>
</organism>
<dbReference type="InterPro" id="IPR052050">
    <property type="entry name" value="SecEffector_AnkRepeat"/>
</dbReference>
<evidence type="ECO:0000256" key="1">
    <source>
        <dbReference type="SAM" id="MobiDB-lite"/>
    </source>
</evidence>
<dbReference type="GeneID" id="36843563"/>